<proteinExistence type="predicted"/>
<dbReference type="Proteomes" id="UP000199400">
    <property type="component" value="Unassembled WGS sequence"/>
</dbReference>
<dbReference type="PANTHER" id="PTHR35580">
    <property type="entry name" value="CELL SURFACE GLYCOPROTEIN (S-LAYER PROTEIN)-LIKE PROTEIN"/>
    <property type="match status" value="1"/>
</dbReference>
<organism evidence="2 3">
    <name type="scientific">Nannocystis exedens</name>
    <dbReference type="NCBI Taxonomy" id="54"/>
    <lineage>
        <taxon>Bacteria</taxon>
        <taxon>Pseudomonadati</taxon>
        <taxon>Myxococcota</taxon>
        <taxon>Polyangia</taxon>
        <taxon>Nannocystales</taxon>
        <taxon>Nannocystaceae</taxon>
        <taxon>Nannocystis</taxon>
    </lineage>
</organism>
<sequence length="492" mass="50770">MIMKHVTLNWGRCLALSAGILVAGAAAEAHADPTLLWSTYIGGVDGSTSYDVCFDGNAALISAGITASSTGIAGSTAGNFTHDATLSSLHDAYITKFDSAGTRLWGTYYGGSGNDWFNKVTAAPGDFVFAVGNTASPNTNNVIATLGDTTLDGAQDAMLVKFSATGSRQWGRYLGGNGIERGQGVCAASSGTVYVVGATTSTNLETNSGSHQPDKAGDEDAFIAKITSAGDLVWITYYGGDDGETAAQDCVVDRFNNIYVVGATYASNGIALNGWDNTHTGSRDAFLAKFNTNGVLLEATYYGGTGDDVANAVDLDASNNVYIAGATTSPDTSLDLIDTIGTSLEGDQDGFVVMFDTTLSRVWGRYYGGTEALWATEGFHDLEIEGNAVLLSGNTSAADNISTSDAFWTDFGGEVDGMFVALDSTNGDEFFATYIAGTGEDADDRGWGVAGTFAHAAVAGAAGGPGIATAGAHDSVFDGGEAFLMLIRMFSM</sequence>
<feature type="chain" id="PRO_5011458546" description="Beta-propeller repeat-containing protein" evidence="1">
    <location>
        <begin position="32"/>
        <end position="492"/>
    </location>
</feature>
<accession>A0A1I2IVB3</accession>
<dbReference type="InterPro" id="IPR052918">
    <property type="entry name" value="Motility_Chemotaxis_Reg"/>
</dbReference>
<keyword evidence="3" id="KW-1185">Reference proteome</keyword>
<dbReference type="AlphaFoldDB" id="A0A1I2IVB3"/>
<reference evidence="3" key="1">
    <citation type="submission" date="2016-10" db="EMBL/GenBank/DDBJ databases">
        <authorList>
            <person name="Varghese N."/>
            <person name="Submissions S."/>
        </authorList>
    </citation>
    <scope>NUCLEOTIDE SEQUENCE [LARGE SCALE GENOMIC DNA]</scope>
    <source>
        <strain evidence="3">ATCC 25963</strain>
    </source>
</reference>
<evidence type="ECO:0008006" key="4">
    <source>
        <dbReference type="Google" id="ProtNLM"/>
    </source>
</evidence>
<dbReference type="PANTHER" id="PTHR35580:SF1">
    <property type="entry name" value="PHYTASE-LIKE DOMAIN-CONTAINING PROTEIN"/>
    <property type="match status" value="1"/>
</dbReference>
<name>A0A1I2IVB3_9BACT</name>
<feature type="signal peptide" evidence="1">
    <location>
        <begin position="1"/>
        <end position="31"/>
    </location>
</feature>
<protein>
    <recommendedName>
        <fullName evidence="4">Beta-propeller repeat-containing protein</fullName>
    </recommendedName>
</protein>
<evidence type="ECO:0000256" key="1">
    <source>
        <dbReference type="SAM" id="SignalP"/>
    </source>
</evidence>
<keyword evidence="1" id="KW-0732">Signal</keyword>
<evidence type="ECO:0000313" key="3">
    <source>
        <dbReference type="Proteomes" id="UP000199400"/>
    </source>
</evidence>
<evidence type="ECO:0000313" key="2">
    <source>
        <dbReference type="EMBL" id="SFF44947.1"/>
    </source>
</evidence>
<dbReference type="STRING" id="54.SAMN02745121_08931"/>
<dbReference type="RefSeq" id="WP_211302329.1">
    <property type="nucleotide sequence ID" value="NZ_NETK01000001.1"/>
</dbReference>
<dbReference type="EMBL" id="FOMX01000080">
    <property type="protein sequence ID" value="SFF44947.1"/>
    <property type="molecule type" value="Genomic_DNA"/>
</dbReference>
<gene>
    <name evidence="2" type="ORF">SAMN02745121_08931</name>
</gene>